<keyword evidence="1" id="KW-0812">Transmembrane</keyword>
<dbReference type="RefSeq" id="WP_156052176.1">
    <property type="nucleotide sequence ID" value="NZ_JBIRUQ010000001.1"/>
</dbReference>
<keyword evidence="1" id="KW-0472">Membrane</keyword>
<keyword evidence="3" id="KW-1185">Reference proteome</keyword>
<dbReference type="EMBL" id="JBIRUQ010000001">
    <property type="protein sequence ID" value="MFI1459204.1"/>
    <property type="molecule type" value="Genomic_DNA"/>
</dbReference>
<sequence>MTWSWVWRVTTGVALLCLPLIMVALRLNISVGWIFVFVFVYGAPLWLGSVAVTIWISLGLFTPGSAVESAGPRIRCLLYGLLWLYLAALSFFCLFMSDGGDADDWQSPAGHFLGVDGYNSTTPEYLWRAEAAAFPSLVVSWVALLAAAIVYGVIGARRRRDRARSAAVPVP</sequence>
<protein>
    <submittedName>
        <fullName evidence="2">Uncharacterized protein</fullName>
    </submittedName>
</protein>
<evidence type="ECO:0000313" key="3">
    <source>
        <dbReference type="Proteomes" id="UP001611263"/>
    </source>
</evidence>
<feature type="transmembrane region" description="Helical" evidence="1">
    <location>
        <begin position="12"/>
        <end position="39"/>
    </location>
</feature>
<proteinExistence type="predicted"/>
<accession>A0ABW7THD4</accession>
<dbReference type="Proteomes" id="UP001611263">
    <property type="component" value="Unassembled WGS sequence"/>
</dbReference>
<feature type="transmembrane region" description="Helical" evidence="1">
    <location>
        <begin position="132"/>
        <end position="154"/>
    </location>
</feature>
<evidence type="ECO:0000313" key="2">
    <source>
        <dbReference type="EMBL" id="MFI1459204.1"/>
    </source>
</evidence>
<feature type="transmembrane region" description="Helical" evidence="1">
    <location>
        <begin position="45"/>
        <end position="64"/>
    </location>
</feature>
<evidence type="ECO:0000256" key="1">
    <source>
        <dbReference type="SAM" id="Phobius"/>
    </source>
</evidence>
<comment type="caution">
    <text evidence="2">The sequence shown here is derived from an EMBL/GenBank/DDBJ whole genome shotgun (WGS) entry which is preliminary data.</text>
</comment>
<reference evidence="2 3" key="1">
    <citation type="submission" date="2024-10" db="EMBL/GenBank/DDBJ databases">
        <title>The Natural Products Discovery Center: Release of the First 8490 Sequenced Strains for Exploring Actinobacteria Biosynthetic Diversity.</title>
        <authorList>
            <person name="Kalkreuter E."/>
            <person name="Kautsar S.A."/>
            <person name="Yang D."/>
            <person name="Bader C.D."/>
            <person name="Teijaro C.N."/>
            <person name="Fluegel L."/>
            <person name="Davis C.M."/>
            <person name="Simpson J.R."/>
            <person name="Lauterbach L."/>
            <person name="Steele A.D."/>
            <person name="Gui C."/>
            <person name="Meng S."/>
            <person name="Li G."/>
            <person name="Viehrig K."/>
            <person name="Ye F."/>
            <person name="Su P."/>
            <person name="Kiefer A.F."/>
            <person name="Nichols A."/>
            <person name="Cepeda A.J."/>
            <person name="Yan W."/>
            <person name="Fan B."/>
            <person name="Jiang Y."/>
            <person name="Adhikari A."/>
            <person name="Zheng C.-J."/>
            <person name="Schuster L."/>
            <person name="Cowan T.M."/>
            <person name="Smanski M.J."/>
            <person name="Chevrette M.G."/>
            <person name="De Carvalho L.P.S."/>
            <person name="Shen B."/>
        </authorList>
    </citation>
    <scope>NUCLEOTIDE SEQUENCE [LARGE SCALE GENOMIC DNA]</scope>
    <source>
        <strain evidence="2 3">NPDC020568</strain>
    </source>
</reference>
<feature type="transmembrane region" description="Helical" evidence="1">
    <location>
        <begin position="76"/>
        <end position="97"/>
    </location>
</feature>
<organism evidence="2 3">
    <name type="scientific">Nocardia carnea</name>
    <dbReference type="NCBI Taxonomy" id="37328"/>
    <lineage>
        <taxon>Bacteria</taxon>
        <taxon>Bacillati</taxon>
        <taxon>Actinomycetota</taxon>
        <taxon>Actinomycetes</taxon>
        <taxon>Mycobacteriales</taxon>
        <taxon>Nocardiaceae</taxon>
        <taxon>Nocardia</taxon>
    </lineage>
</organism>
<name>A0ABW7THD4_9NOCA</name>
<keyword evidence="1" id="KW-1133">Transmembrane helix</keyword>
<gene>
    <name evidence="2" type="ORF">ACH4WX_00625</name>
</gene>
<dbReference type="GeneID" id="93506520"/>